<evidence type="ECO:0000313" key="6">
    <source>
        <dbReference type="Proteomes" id="UP000809273"/>
    </source>
</evidence>
<dbReference type="FunFam" id="3.30.300.30:FF:000008">
    <property type="entry name" value="2,3-dihydroxybenzoate-AMP ligase"/>
    <property type="match status" value="1"/>
</dbReference>
<keyword evidence="2 5" id="KW-0436">Ligase</keyword>
<accession>A0A9D8KGE8</accession>
<gene>
    <name evidence="5" type="ORF">JW984_13510</name>
</gene>
<dbReference type="Gene3D" id="3.40.50.980">
    <property type="match status" value="2"/>
</dbReference>
<reference evidence="5" key="2">
    <citation type="submission" date="2021-01" db="EMBL/GenBank/DDBJ databases">
        <authorList>
            <person name="Hahn C.R."/>
            <person name="Youssef N.H."/>
            <person name="Elshahed M."/>
        </authorList>
    </citation>
    <scope>NUCLEOTIDE SEQUENCE</scope>
    <source>
        <strain evidence="5">Zod_Metabat.24</strain>
    </source>
</reference>
<dbReference type="Pfam" id="PF13193">
    <property type="entry name" value="AMP-binding_C"/>
    <property type="match status" value="1"/>
</dbReference>
<dbReference type="PANTHER" id="PTHR43767:SF9">
    <property type="entry name" value="LONG-CHAIN-FATTY-ACID--COA LIGASE"/>
    <property type="match status" value="1"/>
</dbReference>
<sequence length="567" mass="63577">MAKKKTEAKTSKKPWVEFYPEGVPETIEFEDTTIVEAMERTVKRFPNNPSAYFMGKTITFGEFGDIVKRFATAMAGMGVKKGSRVATLLPNIPQMAIAYYGAMMAGATLVLNNPLYTDHELEYQLNDSESEYLVTLDLLAPRMIALRPKTKLKKIIVCHINDYLPFPKKQLFPHVKKAMFRKIEKTQDVFEFLDLIRKNKPNPPKVKFTFDDMGTIQYTGGTTGVSKGVVLSHGNLSKNVQQISAWYPSFVQGEESAVACLPFFHSFGMTCVMNFGIWNGWAGAYIPRPEPQPILEAIDKHKLSFLPAVPTMFIGMLRHPDFNKYDLSSLKGCFSGAAPLPLEVIKEFEEATGSQICEGYGLSETTPVTHINPFGGKTKVGSIGLPVPNTEVKIVDIDTGKKEVAIGEPGEVIIKGPQVTEGYYKKPEETKKAIKDGWLYTGDIGTMDEEGYFYIVDRKKDMIIAGGYNIYPRDIDEVLFEHPKVVEACTIGVPHEYRGETVKAYVVLKEGETATEEEMIDYCKEKLAKYKVPKLIEFTDSLPKSAVGKILRKELRAMELEKIDKKK</sequence>
<dbReference type="InterPro" id="IPR050237">
    <property type="entry name" value="ATP-dep_AMP-bd_enzyme"/>
</dbReference>
<dbReference type="SUPFAM" id="SSF56801">
    <property type="entry name" value="Acetyl-CoA synthetase-like"/>
    <property type="match status" value="1"/>
</dbReference>
<comment type="caution">
    <text evidence="5">The sequence shown here is derived from an EMBL/GenBank/DDBJ whole genome shotgun (WGS) entry which is preliminary data.</text>
</comment>
<evidence type="ECO:0000313" key="5">
    <source>
        <dbReference type="EMBL" id="MBN1574209.1"/>
    </source>
</evidence>
<dbReference type="Pfam" id="PF00501">
    <property type="entry name" value="AMP-binding"/>
    <property type="match status" value="1"/>
</dbReference>
<dbReference type="InterPro" id="IPR025110">
    <property type="entry name" value="AMP-bd_C"/>
</dbReference>
<proteinExistence type="inferred from homology"/>
<dbReference type="CDD" id="cd05936">
    <property type="entry name" value="FC-FACS_FadD_like"/>
    <property type="match status" value="1"/>
</dbReference>
<protein>
    <submittedName>
        <fullName evidence="5">Long-chain fatty acid--CoA ligase</fullName>
    </submittedName>
</protein>
<dbReference type="FunFam" id="3.40.50.12780:FF:000003">
    <property type="entry name" value="Long-chain-fatty-acid--CoA ligase FadD"/>
    <property type="match status" value="1"/>
</dbReference>
<organism evidence="5 6">
    <name type="scientific">Candidatus Zymogenus saltonus</name>
    <dbReference type="NCBI Taxonomy" id="2844893"/>
    <lineage>
        <taxon>Bacteria</taxon>
        <taxon>Deltaproteobacteria</taxon>
        <taxon>Candidatus Zymogenia</taxon>
        <taxon>Candidatus Zymogeniales</taxon>
        <taxon>Candidatus Zymogenaceae</taxon>
        <taxon>Candidatus Zymogenus</taxon>
    </lineage>
</organism>
<name>A0A9D8KGE8_9DELT</name>
<evidence type="ECO:0000256" key="2">
    <source>
        <dbReference type="ARBA" id="ARBA00022598"/>
    </source>
</evidence>
<evidence type="ECO:0000259" key="3">
    <source>
        <dbReference type="Pfam" id="PF00501"/>
    </source>
</evidence>
<dbReference type="EMBL" id="JAFGIX010000069">
    <property type="protein sequence ID" value="MBN1574209.1"/>
    <property type="molecule type" value="Genomic_DNA"/>
</dbReference>
<feature type="domain" description="AMP-dependent synthetase/ligase" evidence="3">
    <location>
        <begin position="39"/>
        <end position="424"/>
    </location>
</feature>
<dbReference type="PANTHER" id="PTHR43767">
    <property type="entry name" value="LONG-CHAIN-FATTY-ACID--COA LIGASE"/>
    <property type="match status" value="1"/>
</dbReference>
<evidence type="ECO:0000256" key="1">
    <source>
        <dbReference type="ARBA" id="ARBA00006432"/>
    </source>
</evidence>
<reference evidence="5" key="1">
    <citation type="journal article" date="2021" name="Environ. Microbiol.">
        <title>Genomic characterization of three novel Desulfobacterota classes expand the metabolic and phylogenetic diversity of the phylum.</title>
        <authorList>
            <person name="Murphy C.L."/>
            <person name="Biggerstaff J."/>
            <person name="Eichhorn A."/>
            <person name="Ewing E."/>
            <person name="Shahan R."/>
            <person name="Soriano D."/>
            <person name="Stewart S."/>
            <person name="VanMol K."/>
            <person name="Walker R."/>
            <person name="Walters P."/>
            <person name="Elshahed M.S."/>
            <person name="Youssef N.H."/>
        </authorList>
    </citation>
    <scope>NUCLEOTIDE SEQUENCE</scope>
    <source>
        <strain evidence="5">Zod_Metabat.24</strain>
    </source>
</reference>
<evidence type="ECO:0000259" key="4">
    <source>
        <dbReference type="Pfam" id="PF13193"/>
    </source>
</evidence>
<dbReference type="AlphaFoldDB" id="A0A9D8KGE8"/>
<dbReference type="InterPro" id="IPR000873">
    <property type="entry name" value="AMP-dep_synth/lig_dom"/>
</dbReference>
<dbReference type="PROSITE" id="PS00455">
    <property type="entry name" value="AMP_BINDING"/>
    <property type="match status" value="1"/>
</dbReference>
<dbReference type="Proteomes" id="UP000809273">
    <property type="component" value="Unassembled WGS sequence"/>
</dbReference>
<feature type="domain" description="AMP-binding enzyme C-terminal" evidence="4">
    <location>
        <begin position="475"/>
        <end position="549"/>
    </location>
</feature>
<dbReference type="InterPro" id="IPR020845">
    <property type="entry name" value="AMP-binding_CS"/>
</dbReference>
<dbReference type="GO" id="GO:0016877">
    <property type="term" value="F:ligase activity, forming carbon-sulfur bonds"/>
    <property type="evidence" value="ECO:0007669"/>
    <property type="project" value="UniProtKB-ARBA"/>
</dbReference>
<dbReference type="Gene3D" id="3.30.300.30">
    <property type="match status" value="1"/>
</dbReference>
<comment type="similarity">
    <text evidence="1">Belongs to the ATP-dependent AMP-binding enzyme family.</text>
</comment>
<dbReference type="InterPro" id="IPR045851">
    <property type="entry name" value="AMP-bd_C_sf"/>
</dbReference>
<dbReference type="Gene3D" id="2.30.38.10">
    <property type="entry name" value="Luciferase, Domain 3"/>
    <property type="match status" value="1"/>
</dbReference>